<dbReference type="AlphaFoldDB" id="A0A6J4UNW6"/>
<evidence type="ECO:0000256" key="1">
    <source>
        <dbReference type="SAM" id="MobiDB-lite"/>
    </source>
</evidence>
<gene>
    <name evidence="2" type="ORF">AVDCRST_MAG43-1498</name>
</gene>
<feature type="region of interest" description="Disordered" evidence="1">
    <location>
        <begin position="11"/>
        <end position="45"/>
    </location>
</feature>
<proteinExistence type="predicted"/>
<accession>A0A6J4UNW6</accession>
<name>A0A6J4UNW6_9BACT</name>
<dbReference type="EMBL" id="CADCWI010000079">
    <property type="protein sequence ID" value="CAA9556385.1"/>
    <property type="molecule type" value="Genomic_DNA"/>
</dbReference>
<evidence type="ECO:0000313" key="2">
    <source>
        <dbReference type="EMBL" id="CAA9556385.1"/>
    </source>
</evidence>
<organism evidence="2">
    <name type="scientific">uncultured Thermomicrobiales bacterium</name>
    <dbReference type="NCBI Taxonomy" id="1645740"/>
    <lineage>
        <taxon>Bacteria</taxon>
        <taxon>Pseudomonadati</taxon>
        <taxon>Thermomicrobiota</taxon>
        <taxon>Thermomicrobia</taxon>
        <taxon>Thermomicrobiales</taxon>
        <taxon>environmental samples</taxon>
    </lineage>
</organism>
<sequence>MSWMPTGAFGSVGHDYMIRPHPQSKATSPSRSRFAPADPGRATIR</sequence>
<reference evidence="2" key="1">
    <citation type="submission" date="2020-02" db="EMBL/GenBank/DDBJ databases">
        <authorList>
            <person name="Meier V. D."/>
        </authorList>
    </citation>
    <scope>NUCLEOTIDE SEQUENCE</scope>
    <source>
        <strain evidence="2">AVDCRST_MAG43</strain>
    </source>
</reference>
<protein>
    <submittedName>
        <fullName evidence="2">Uncharacterized protein</fullName>
    </submittedName>
</protein>